<keyword evidence="2" id="KW-1185">Reference proteome</keyword>
<protein>
    <submittedName>
        <fullName evidence="1">Uncharacterized protein</fullName>
    </submittedName>
</protein>
<dbReference type="AlphaFoldDB" id="A0A399JEE6"/>
<sequence length="461" mass="50311">MNTNTPTDVDMAMAFFETVYGPLIDAGHYAGDERWVLTVSDPKRGSEKVGDTYAPKCAAAPRISDRTAVRKALESTLRDDARKYQCKVNPLITRPRAVGTSAEVASLAVLTIDVDCAVGEKTLDGQRHYPTRDEALELLRTCEIPMTLIASTAHGYVAYVRLEQPISIHTVDEATGERRLNRRGSAMRYIRGLEAYMMQHWAKAGIATSGTPFLLDSGVISGPAREPRLPGSQHNGAVARGYADTLVRTVHASRESELSMAALIRLARPHLEQPKAAAPKARIVDGALGARLSSMAASASSSEWAAVYALDRLVPLPELLEALGMESVWSEGIESRWSVAHDRLVPSQDGHLLCTVSEASMARQRDQEQRIAEAKAAGKRKPRFSPWVPEHVARVLSDQAATLLCTGDAKSIRTHDIIAGLWQLEDLPSIAAKARVLAAMEPERRLEVIQQQHTDVTGVIH</sequence>
<dbReference type="Proteomes" id="UP000265419">
    <property type="component" value="Unassembled WGS sequence"/>
</dbReference>
<dbReference type="EMBL" id="QQXK01000010">
    <property type="protein sequence ID" value="RII42549.1"/>
    <property type="molecule type" value="Genomic_DNA"/>
</dbReference>
<organism evidence="1 2">
    <name type="scientific">Galactobacter valiniphilus</name>
    <dbReference type="NCBI Taxonomy" id="2676122"/>
    <lineage>
        <taxon>Bacteria</taxon>
        <taxon>Bacillati</taxon>
        <taxon>Actinomycetota</taxon>
        <taxon>Actinomycetes</taxon>
        <taxon>Micrococcales</taxon>
        <taxon>Micrococcaceae</taxon>
        <taxon>Galactobacter</taxon>
    </lineage>
</organism>
<proteinExistence type="predicted"/>
<dbReference type="RefSeq" id="WP_119424292.1">
    <property type="nucleotide sequence ID" value="NZ_QQXK01000010.1"/>
</dbReference>
<evidence type="ECO:0000313" key="2">
    <source>
        <dbReference type="Proteomes" id="UP000265419"/>
    </source>
</evidence>
<name>A0A399JEE6_9MICC</name>
<reference evidence="1 2" key="1">
    <citation type="submission" date="2018-07" db="EMBL/GenBank/DDBJ databases">
        <title>Arthrobacter sp. nov., isolated from raw cow's milk with high bacterial count.</title>
        <authorList>
            <person name="Hahne J."/>
            <person name="Isele D."/>
            <person name="Lipski A."/>
        </authorList>
    </citation>
    <scope>NUCLEOTIDE SEQUENCE [LARGE SCALE GENOMIC DNA]</scope>
    <source>
        <strain evidence="1 2">JZ R-35</strain>
    </source>
</reference>
<accession>A0A399JEE6</accession>
<gene>
    <name evidence="1" type="ORF">DWB68_06255</name>
</gene>
<evidence type="ECO:0000313" key="1">
    <source>
        <dbReference type="EMBL" id="RII42549.1"/>
    </source>
</evidence>
<comment type="caution">
    <text evidence="1">The sequence shown here is derived from an EMBL/GenBank/DDBJ whole genome shotgun (WGS) entry which is preliminary data.</text>
</comment>